<comment type="domain">
    <text evidence="11">The WWE domain mediates non-covalent poly(ADP-ribose)-binding.</text>
</comment>
<accession>A0ABM5J531</accession>
<comment type="PTM">
    <text evidence="11">Ubiquitinated; autoubiquitinated.</text>
</comment>
<dbReference type="EnsemblMetazoa" id="XM_044458001.1">
    <property type="protein sequence ID" value="XP_044313936.1"/>
    <property type="gene ID" value="LOC108047975"/>
</dbReference>
<dbReference type="InterPro" id="IPR037197">
    <property type="entry name" value="WWE_dom_sf"/>
</dbReference>
<dbReference type="EC" id="2.3.2.27" evidence="11"/>
<keyword evidence="6 11" id="KW-0479">Metal-binding</keyword>
<dbReference type="Gene3D" id="3.30.720.50">
    <property type="match status" value="1"/>
</dbReference>
<dbReference type="InterPro" id="IPR033509">
    <property type="entry name" value="RNF146"/>
</dbReference>
<feature type="region of interest" description="Disordered" evidence="12">
    <location>
        <begin position="1"/>
        <end position="26"/>
    </location>
</feature>
<dbReference type="Pfam" id="PF13920">
    <property type="entry name" value="zf-C3HC4_3"/>
    <property type="match status" value="2"/>
</dbReference>
<proteinExistence type="predicted"/>
<evidence type="ECO:0000256" key="7">
    <source>
        <dbReference type="ARBA" id="ARBA00022771"/>
    </source>
</evidence>
<comment type="function">
    <text evidence="11">E3 ubiquitin-protein ligase that specifically binds poly-ADP-ribosylated proteins and mediates their ubiquitination and subsequent degradation.</text>
</comment>
<dbReference type="Pfam" id="PF02825">
    <property type="entry name" value="WWE"/>
    <property type="match status" value="1"/>
</dbReference>
<feature type="compositionally biased region" description="Polar residues" evidence="12">
    <location>
        <begin position="1"/>
        <end position="22"/>
    </location>
</feature>
<dbReference type="InterPro" id="IPR004170">
    <property type="entry name" value="WWE_dom"/>
</dbReference>
<feature type="compositionally biased region" description="Low complexity" evidence="12">
    <location>
        <begin position="458"/>
        <end position="470"/>
    </location>
</feature>
<feature type="region of interest" description="Disordered" evidence="12">
    <location>
        <begin position="433"/>
        <end position="470"/>
    </location>
</feature>
<evidence type="ECO:0000256" key="9">
    <source>
        <dbReference type="ARBA" id="ARBA00022833"/>
    </source>
</evidence>
<evidence type="ECO:0000256" key="1">
    <source>
        <dbReference type="ARBA" id="ARBA00000900"/>
    </source>
</evidence>
<keyword evidence="9 11" id="KW-0862">Zinc</keyword>
<feature type="compositionally biased region" description="Low complexity" evidence="12">
    <location>
        <begin position="437"/>
        <end position="446"/>
    </location>
</feature>
<sequence>MSQQRATDQGAATTSSNNNSDVITLGDVDEDGDVIFVGIVRPTVTTVDLCLSPSTSAAAAAAARSGNGSADEPDAEPGLGSRATASASNPILPASSPEDAAKPGTVDAATTISDGDSFSATAVALECPICLQTCIHPARLPCGHIFCFLCVKGVAYKNPRCAMCRREIPAEFLDHPQLVNGIEDICTTRATEDGYQWYYEGRNATTISDGDSFSATAVALECPICLQTCIHPARLPCGHIFCFLCVKGVAYKNPRCAMCRREIPAEFLDHPQLVNGIEDICTTRATEDGYQWYYEGRNGWWQYDDRTSQDIEEAFKKGDKSCTILVAGYVYIVDLEQLVQQRQNEPTRCRRVKRDLATIPKKGVAGLRIEGNQVTSDTIFSRPPTTANPTTVAAAASSFISTIAATDAAIRIASDIIGSTLAHADELTRGLAASNISDDPSSSSSSGEQTNSTHPQDAGRSPASSPASGSMQDLITRDLRNTQQVIAHNQHTIDLLEQALNNFQALNMRDYVDSSDEEDNDQDEDQELLEREQLEAGEQPQSGDNHQGF</sequence>
<evidence type="ECO:0000256" key="5">
    <source>
        <dbReference type="ARBA" id="ARBA00022687"/>
    </source>
</evidence>
<comment type="catalytic activity">
    <reaction evidence="1 11">
        <text>S-ubiquitinyl-[E2 ubiquitin-conjugating enzyme]-L-cysteine + [acceptor protein]-L-lysine = [E2 ubiquitin-conjugating enzyme]-L-cysteine + N(6)-ubiquitinyl-[acceptor protein]-L-lysine.</text>
        <dbReference type="EC" id="2.3.2.27"/>
    </reaction>
</comment>
<dbReference type="RefSeq" id="XP_044313936.1">
    <property type="nucleotide sequence ID" value="XM_044458001.1"/>
</dbReference>
<dbReference type="InterPro" id="IPR018123">
    <property type="entry name" value="WWE-dom_subgr"/>
</dbReference>
<keyword evidence="4 11" id="KW-0808">Transferase</keyword>
<dbReference type="SUPFAM" id="SSF117839">
    <property type="entry name" value="WWE domain"/>
    <property type="match status" value="1"/>
</dbReference>
<evidence type="ECO:0000256" key="11">
    <source>
        <dbReference type="RuleBase" id="RU367115"/>
    </source>
</evidence>
<dbReference type="Gene3D" id="3.30.40.10">
    <property type="entry name" value="Zinc/RING finger domain, C3HC4 (zinc finger)"/>
    <property type="match status" value="2"/>
</dbReference>
<protein>
    <recommendedName>
        <fullName evidence="11">E3 ubiquitin-protein ligase</fullName>
        <ecNumber evidence="11">2.3.2.27</ecNumber>
    </recommendedName>
</protein>
<reference evidence="15" key="2">
    <citation type="submission" date="2025-05" db="UniProtKB">
        <authorList>
            <consortium name="EnsemblMetazoa"/>
        </authorList>
    </citation>
    <scope>IDENTIFICATION</scope>
</reference>
<feature type="domain" description="WWE" evidence="14">
    <location>
        <begin position="278"/>
        <end position="354"/>
    </location>
</feature>
<dbReference type="InterPro" id="IPR017907">
    <property type="entry name" value="Znf_RING_CS"/>
</dbReference>
<keyword evidence="8 11" id="KW-0833">Ubl conjugation pathway</keyword>
<dbReference type="PROSITE" id="PS50918">
    <property type="entry name" value="WWE"/>
    <property type="match status" value="1"/>
</dbReference>
<evidence type="ECO:0000259" key="14">
    <source>
        <dbReference type="PROSITE" id="PS50918"/>
    </source>
</evidence>
<feature type="domain" description="RING-type" evidence="13">
    <location>
        <begin position="222"/>
        <end position="260"/>
    </location>
</feature>
<comment type="pathway">
    <text evidence="11">Protein modification; protein ubiquitination.</text>
</comment>
<feature type="region of interest" description="Disordered" evidence="12">
    <location>
        <begin position="62"/>
        <end position="108"/>
    </location>
</feature>
<dbReference type="PANTHER" id="PTHR13417">
    <property type="entry name" value="E3 UBIQUITIN-PROTEIN LIGASE RNF146"/>
    <property type="match status" value="1"/>
</dbReference>
<evidence type="ECO:0000256" key="10">
    <source>
        <dbReference type="PROSITE-ProRule" id="PRU00175"/>
    </source>
</evidence>
<name>A0ABM5J531_DRORH</name>
<dbReference type="PROSITE" id="PS00518">
    <property type="entry name" value="ZF_RING_1"/>
    <property type="match status" value="2"/>
</dbReference>
<dbReference type="SUPFAM" id="SSF57850">
    <property type="entry name" value="RING/U-box"/>
    <property type="match status" value="2"/>
</dbReference>
<keyword evidence="7 10" id="KW-0863">Zinc-finger</keyword>
<evidence type="ECO:0000256" key="12">
    <source>
        <dbReference type="SAM" id="MobiDB-lite"/>
    </source>
</evidence>
<evidence type="ECO:0000259" key="13">
    <source>
        <dbReference type="PROSITE" id="PS50089"/>
    </source>
</evidence>
<feature type="domain" description="RING-type" evidence="13">
    <location>
        <begin position="127"/>
        <end position="165"/>
    </location>
</feature>
<feature type="compositionally biased region" description="Polar residues" evidence="12">
    <location>
        <begin position="539"/>
        <end position="549"/>
    </location>
</feature>
<evidence type="ECO:0000313" key="15">
    <source>
        <dbReference type="EnsemblMetazoa" id="XP_044313936.1"/>
    </source>
</evidence>
<reference evidence="16" key="1">
    <citation type="journal article" date="2021" name="Elife">
        <title>Highly contiguous assemblies of 101 drosophilid genomes.</title>
        <authorList>
            <person name="Kim B.Y."/>
            <person name="Wang J.R."/>
            <person name="Miller D.E."/>
            <person name="Barmina O."/>
            <person name="Delaney E."/>
            <person name="Thompson A."/>
            <person name="Comeault A.A."/>
            <person name="Peede D."/>
            <person name="D'Agostino E.R."/>
            <person name="Pelaez J."/>
            <person name="Aguilar J.M."/>
            <person name="Haji D."/>
            <person name="Matsunaga T."/>
            <person name="Armstrong E.E."/>
            <person name="Zych M."/>
            <person name="Ogawa Y."/>
            <person name="Stamenkovic-Radak M."/>
            <person name="Jelic M."/>
            <person name="Veselinovic M.S."/>
            <person name="Tanaskovic M."/>
            <person name="Eric P."/>
            <person name="Gao J.J."/>
            <person name="Katoh T.K."/>
            <person name="Toda M.J."/>
            <person name="Watabe H."/>
            <person name="Watada M."/>
            <person name="Davis J.S."/>
            <person name="Moyle L.C."/>
            <person name="Manoli G."/>
            <person name="Bertolini E."/>
            <person name="Kostal V."/>
            <person name="Hawley R.S."/>
            <person name="Takahashi A."/>
            <person name="Jones C.D."/>
            <person name="Price D.K."/>
            <person name="Whiteman N."/>
            <person name="Kopp A."/>
            <person name="Matute D.R."/>
            <person name="Petrov D.A."/>
        </authorList>
    </citation>
    <scope>NUCLEOTIDE SEQUENCE [LARGE SCALE GENOMIC DNA]</scope>
</reference>
<feature type="compositionally biased region" description="Acidic residues" evidence="12">
    <location>
        <begin position="513"/>
        <end position="527"/>
    </location>
</feature>
<evidence type="ECO:0000256" key="2">
    <source>
        <dbReference type="ARBA" id="ARBA00004514"/>
    </source>
</evidence>
<comment type="subcellular location">
    <subcellularLocation>
        <location evidence="2 11">Cytoplasm</location>
        <location evidence="2 11">Cytosol</location>
    </subcellularLocation>
</comment>
<keyword evidence="16" id="KW-1185">Reference proteome</keyword>
<dbReference type="PANTHER" id="PTHR13417:SF2">
    <property type="entry name" value="E3 UBIQUITIN-PROTEIN LIGASE RNF146"/>
    <property type="match status" value="1"/>
</dbReference>
<feature type="region of interest" description="Disordered" evidence="12">
    <location>
        <begin position="511"/>
        <end position="549"/>
    </location>
</feature>
<keyword evidence="3 11" id="KW-0963">Cytoplasm</keyword>
<evidence type="ECO:0000256" key="8">
    <source>
        <dbReference type="ARBA" id="ARBA00022786"/>
    </source>
</evidence>
<dbReference type="GeneID" id="108047975"/>
<dbReference type="SMART" id="SM00678">
    <property type="entry name" value="WWE"/>
    <property type="match status" value="1"/>
</dbReference>
<organism evidence="15 16">
    <name type="scientific">Drosophila rhopaloa</name>
    <name type="common">Fruit fly</name>
    <dbReference type="NCBI Taxonomy" id="1041015"/>
    <lineage>
        <taxon>Eukaryota</taxon>
        <taxon>Metazoa</taxon>
        <taxon>Ecdysozoa</taxon>
        <taxon>Arthropoda</taxon>
        <taxon>Hexapoda</taxon>
        <taxon>Insecta</taxon>
        <taxon>Pterygota</taxon>
        <taxon>Neoptera</taxon>
        <taxon>Endopterygota</taxon>
        <taxon>Diptera</taxon>
        <taxon>Brachycera</taxon>
        <taxon>Muscomorpha</taxon>
        <taxon>Ephydroidea</taxon>
        <taxon>Drosophilidae</taxon>
        <taxon>Drosophila</taxon>
        <taxon>Sophophora</taxon>
    </lineage>
</organism>
<dbReference type="SMART" id="SM00184">
    <property type="entry name" value="RING"/>
    <property type="match status" value="2"/>
</dbReference>
<keyword evidence="5" id="KW-0879">Wnt signaling pathway</keyword>
<dbReference type="PROSITE" id="PS50089">
    <property type="entry name" value="ZF_RING_2"/>
    <property type="match status" value="2"/>
</dbReference>
<dbReference type="Proteomes" id="UP001652680">
    <property type="component" value="Unassembled WGS sequence"/>
</dbReference>
<dbReference type="CDD" id="cd16546">
    <property type="entry name" value="RING-HC_RNF146"/>
    <property type="match status" value="2"/>
</dbReference>
<dbReference type="InterPro" id="IPR044110">
    <property type="entry name" value="RING-HC_RNF146"/>
</dbReference>
<evidence type="ECO:0000256" key="6">
    <source>
        <dbReference type="ARBA" id="ARBA00022723"/>
    </source>
</evidence>
<evidence type="ECO:0000313" key="16">
    <source>
        <dbReference type="Proteomes" id="UP001652680"/>
    </source>
</evidence>
<dbReference type="InterPro" id="IPR013083">
    <property type="entry name" value="Znf_RING/FYVE/PHD"/>
</dbReference>
<evidence type="ECO:0000256" key="4">
    <source>
        <dbReference type="ARBA" id="ARBA00022679"/>
    </source>
</evidence>
<evidence type="ECO:0000256" key="3">
    <source>
        <dbReference type="ARBA" id="ARBA00022490"/>
    </source>
</evidence>
<dbReference type="InterPro" id="IPR001841">
    <property type="entry name" value="Znf_RING"/>
</dbReference>